<dbReference type="Proteomes" id="UP000240505">
    <property type="component" value="Chromosome"/>
</dbReference>
<name>A0A2R4CDY2_9BURK</name>
<evidence type="ECO:0000313" key="2">
    <source>
        <dbReference type="Proteomes" id="UP000240505"/>
    </source>
</evidence>
<dbReference type="KEGG" id="masz:C9I28_21095"/>
<protein>
    <submittedName>
        <fullName evidence="1">Uncharacterized protein</fullName>
    </submittedName>
</protein>
<gene>
    <name evidence="1" type="ORF">C9I28_21095</name>
</gene>
<dbReference type="AlphaFoldDB" id="A0A2R4CDY2"/>
<dbReference type="EMBL" id="CP028324">
    <property type="protein sequence ID" value="AVR97853.1"/>
    <property type="molecule type" value="Genomic_DNA"/>
</dbReference>
<reference evidence="1 2" key="1">
    <citation type="submission" date="2018-03" db="EMBL/GenBank/DDBJ databases">
        <title>Massilia armeniaca sp. nov., isolated from desert soil.</title>
        <authorList>
            <person name="Huang H."/>
            <person name="Ren M."/>
        </authorList>
    </citation>
    <scope>NUCLEOTIDE SEQUENCE [LARGE SCALE GENOMIC DNA]</scope>
    <source>
        <strain evidence="1 2">ZMN-3</strain>
    </source>
</reference>
<sequence>MGRARERGIDTMGNARFIATNPGHGKERACAGIVRIALVQRIHSNNDSKRGGSAIDDIAAPLGMRTQCREAACHDIPEVQCERATIGCNDVHRGAFVVFGHA</sequence>
<accession>A0A2R4CDY2</accession>
<organism evidence="1 2">
    <name type="scientific">Pseudoduganella armeniaca</name>
    <dbReference type="NCBI Taxonomy" id="2072590"/>
    <lineage>
        <taxon>Bacteria</taxon>
        <taxon>Pseudomonadati</taxon>
        <taxon>Pseudomonadota</taxon>
        <taxon>Betaproteobacteria</taxon>
        <taxon>Burkholderiales</taxon>
        <taxon>Oxalobacteraceae</taxon>
        <taxon>Telluria group</taxon>
        <taxon>Pseudoduganella</taxon>
    </lineage>
</organism>
<proteinExistence type="predicted"/>
<keyword evidence="2" id="KW-1185">Reference proteome</keyword>
<evidence type="ECO:0000313" key="1">
    <source>
        <dbReference type="EMBL" id="AVR97853.1"/>
    </source>
</evidence>